<accession>A0A813J6K5</accession>
<gene>
    <name evidence="1" type="ORF">PGLA2088_LOCUS15558</name>
</gene>
<evidence type="ECO:0008006" key="3">
    <source>
        <dbReference type="Google" id="ProtNLM"/>
    </source>
</evidence>
<dbReference type="AlphaFoldDB" id="A0A813J6K5"/>
<protein>
    <recommendedName>
        <fullName evidence="3">Ubiquitin-like domain-containing protein</fullName>
    </recommendedName>
</protein>
<evidence type="ECO:0000313" key="2">
    <source>
        <dbReference type="Proteomes" id="UP000626109"/>
    </source>
</evidence>
<feature type="non-terminal residue" evidence="1">
    <location>
        <position position="380"/>
    </location>
</feature>
<proteinExistence type="predicted"/>
<dbReference type="EMBL" id="CAJNNW010019324">
    <property type="protein sequence ID" value="CAE8664385.1"/>
    <property type="molecule type" value="Genomic_DNA"/>
</dbReference>
<dbReference type="SUPFAM" id="SSF47473">
    <property type="entry name" value="EF-hand"/>
    <property type="match status" value="1"/>
</dbReference>
<reference evidence="1" key="1">
    <citation type="submission" date="2021-02" db="EMBL/GenBank/DDBJ databases">
        <authorList>
            <person name="Dougan E. K."/>
            <person name="Rhodes N."/>
            <person name="Thang M."/>
            <person name="Chan C."/>
        </authorList>
    </citation>
    <scope>NUCLEOTIDE SEQUENCE</scope>
</reference>
<organism evidence="1 2">
    <name type="scientific">Polarella glacialis</name>
    <name type="common">Dinoflagellate</name>
    <dbReference type="NCBI Taxonomy" id="89957"/>
    <lineage>
        <taxon>Eukaryota</taxon>
        <taxon>Sar</taxon>
        <taxon>Alveolata</taxon>
        <taxon>Dinophyceae</taxon>
        <taxon>Suessiales</taxon>
        <taxon>Suessiaceae</taxon>
        <taxon>Polarella</taxon>
    </lineage>
</organism>
<sequence>MAKKVLPQGPTAILDQARESAVRQVVCPICFEALSILPEQVGALTFSGRRVEAALYHRDCVVGANGHLMFESETGSAVSPMTRESVDGFKLMPPLSDGTEWLAFVDWNSAGCLDIGKVAAAVAALLPVDEGRAASFVRAAFGREDGDNAPLDPQGLQTVLLPSLQKQLRRLVSAAPRPTVPEICRNSSEAQLISWFNHWDSQSRGALDVRDLKFAIMAAFYSALSASEEETKAAVSQAFLLEMGLRETGSVSRSEFLEILAPQLQCNLPVGDLSGQSTLALDLKRPLGLKLRNMKTNMERNVTLPSAGEALVGDLRKAAHRKFPVLLCGRLVQLYFMGRRLQDDTQALCKMRGIYEGSAVLFLPGPLIPMYPVQGRRDGE</sequence>
<comment type="caution">
    <text evidence="1">The sequence shown here is derived from an EMBL/GenBank/DDBJ whole genome shotgun (WGS) entry which is preliminary data.</text>
</comment>
<dbReference type="Proteomes" id="UP000626109">
    <property type="component" value="Unassembled WGS sequence"/>
</dbReference>
<dbReference type="InterPro" id="IPR011992">
    <property type="entry name" value="EF-hand-dom_pair"/>
</dbReference>
<evidence type="ECO:0000313" key="1">
    <source>
        <dbReference type="EMBL" id="CAE8664385.1"/>
    </source>
</evidence>
<name>A0A813J6K5_POLGL</name>